<dbReference type="Pfam" id="PF00005">
    <property type="entry name" value="ABC_tran"/>
    <property type="match status" value="1"/>
</dbReference>
<keyword evidence="2" id="KW-0813">Transport</keyword>
<dbReference type="Proteomes" id="UP001524460">
    <property type="component" value="Unassembled WGS sequence"/>
</dbReference>
<feature type="domain" description="ABC transporter" evidence="9">
    <location>
        <begin position="7"/>
        <end position="256"/>
    </location>
</feature>
<protein>
    <submittedName>
        <fullName evidence="10">Taurine ABC transporter ATP-binding protein</fullName>
    </submittedName>
</protein>
<dbReference type="InterPro" id="IPR050166">
    <property type="entry name" value="ABC_transporter_ATP-bind"/>
</dbReference>
<evidence type="ECO:0000313" key="10">
    <source>
        <dbReference type="EMBL" id="MCQ1059793.1"/>
    </source>
</evidence>
<evidence type="ECO:0000256" key="5">
    <source>
        <dbReference type="ARBA" id="ARBA00022741"/>
    </source>
</evidence>
<keyword evidence="8" id="KW-0472">Membrane</keyword>
<dbReference type="Gene3D" id="3.40.50.300">
    <property type="entry name" value="P-loop containing nucleotide triphosphate hydrolases"/>
    <property type="match status" value="1"/>
</dbReference>
<comment type="similarity">
    <text evidence="1">Belongs to the ABC transporter superfamily.</text>
</comment>
<sequence>MDKEKVLEIHDVSVIYDDRNGGEPVKALSGVNLTIEQGELVVALGASGCGKTTLLNLMAGFIQPSKGYLTLGNSGVEGLPRVTMGREIGDQIIGPGAERGVVFQKHALFPWLDVIENTAFGLKLQGVEKNERLDRAAKYLELVGLKDFHHHKVYQLSGGMQQRVGIARALTNDPSILLLDEPLGALDALTRETLQELLLDAWQATNKMMFFITHSVEEALFMASRLIVMSPRPGRITHSFELDFNRRFLACRDARAVKSMPDFIEMREKVLSIIHQDEKPEVAA</sequence>
<dbReference type="InterPro" id="IPR017871">
    <property type="entry name" value="ABC_transporter-like_CS"/>
</dbReference>
<evidence type="ECO:0000313" key="11">
    <source>
        <dbReference type="Proteomes" id="UP001524460"/>
    </source>
</evidence>
<dbReference type="RefSeq" id="WP_255043901.1">
    <property type="nucleotide sequence ID" value="NZ_JANEYT010000046.1"/>
</dbReference>
<evidence type="ECO:0000256" key="2">
    <source>
        <dbReference type="ARBA" id="ARBA00022448"/>
    </source>
</evidence>
<evidence type="ECO:0000256" key="3">
    <source>
        <dbReference type="ARBA" id="ARBA00022475"/>
    </source>
</evidence>
<dbReference type="PANTHER" id="PTHR42788:SF18">
    <property type="entry name" value="TAURINE IMPORT ATP-BINDING PROTEIN TAUB"/>
    <property type="match status" value="1"/>
</dbReference>
<name>A0ABT1N4W1_9GAMM</name>
<accession>A0ABT1N4W1</accession>
<keyword evidence="3" id="KW-1003">Cell membrane</keyword>
<proteinExistence type="inferred from homology"/>
<dbReference type="PROSITE" id="PS50893">
    <property type="entry name" value="ABC_TRANSPORTER_2"/>
    <property type="match status" value="1"/>
</dbReference>
<gene>
    <name evidence="10" type="ORF">NHN17_17230</name>
</gene>
<reference evidence="10 11" key="1">
    <citation type="submission" date="2022-07" db="EMBL/GenBank/DDBJ databases">
        <title>Photobacterium pectinilyticum sp. nov., a marine bacterium isolated from surface seawater of Qingdao offshore.</title>
        <authorList>
            <person name="Wang X."/>
        </authorList>
    </citation>
    <scope>NUCLEOTIDE SEQUENCE [LARGE SCALE GENOMIC DNA]</scope>
    <source>
        <strain evidence="10 11">ZSDE20</strain>
    </source>
</reference>
<evidence type="ECO:0000256" key="6">
    <source>
        <dbReference type="ARBA" id="ARBA00022840"/>
    </source>
</evidence>
<organism evidence="10 11">
    <name type="scientific">Photobacterium pectinilyticum</name>
    <dbReference type="NCBI Taxonomy" id="2906793"/>
    <lineage>
        <taxon>Bacteria</taxon>
        <taxon>Pseudomonadati</taxon>
        <taxon>Pseudomonadota</taxon>
        <taxon>Gammaproteobacteria</taxon>
        <taxon>Vibrionales</taxon>
        <taxon>Vibrionaceae</taxon>
        <taxon>Photobacterium</taxon>
    </lineage>
</organism>
<evidence type="ECO:0000256" key="4">
    <source>
        <dbReference type="ARBA" id="ARBA00022519"/>
    </source>
</evidence>
<dbReference type="CDD" id="cd03293">
    <property type="entry name" value="ABC_NrtD_SsuB_transporters"/>
    <property type="match status" value="1"/>
</dbReference>
<dbReference type="InterPro" id="IPR003593">
    <property type="entry name" value="AAA+_ATPase"/>
</dbReference>
<keyword evidence="4" id="KW-0997">Cell inner membrane</keyword>
<dbReference type="PANTHER" id="PTHR42788">
    <property type="entry name" value="TAURINE IMPORT ATP-BINDING PROTEIN-RELATED"/>
    <property type="match status" value="1"/>
</dbReference>
<evidence type="ECO:0000256" key="8">
    <source>
        <dbReference type="ARBA" id="ARBA00023136"/>
    </source>
</evidence>
<dbReference type="SUPFAM" id="SSF52540">
    <property type="entry name" value="P-loop containing nucleoside triphosphate hydrolases"/>
    <property type="match status" value="1"/>
</dbReference>
<evidence type="ECO:0000256" key="7">
    <source>
        <dbReference type="ARBA" id="ARBA00022967"/>
    </source>
</evidence>
<dbReference type="GO" id="GO:0005524">
    <property type="term" value="F:ATP binding"/>
    <property type="evidence" value="ECO:0007669"/>
    <property type="project" value="UniProtKB-KW"/>
</dbReference>
<dbReference type="PROSITE" id="PS00211">
    <property type="entry name" value="ABC_TRANSPORTER_1"/>
    <property type="match status" value="1"/>
</dbReference>
<keyword evidence="6 10" id="KW-0067">ATP-binding</keyword>
<keyword evidence="11" id="KW-1185">Reference proteome</keyword>
<evidence type="ECO:0000259" key="9">
    <source>
        <dbReference type="PROSITE" id="PS50893"/>
    </source>
</evidence>
<keyword evidence="5" id="KW-0547">Nucleotide-binding</keyword>
<dbReference type="EMBL" id="JANEYT010000046">
    <property type="protein sequence ID" value="MCQ1059793.1"/>
    <property type="molecule type" value="Genomic_DNA"/>
</dbReference>
<comment type="caution">
    <text evidence="10">The sequence shown here is derived from an EMBL/GenBank/DDBJ whole genome shotgun (WGS) entry which is preliminary data.</text>
</comment>
<dbReference type="InterPro" id="IPR027417">
    <property type="entry name" value="P-loop_NTPase"/>
</dbReference>
<keyword evidence="7" id="KW-1278">Translocase</keyword>
<dbReference type="InterPro" id="IPR003439">
    <property type="entry name" value="ABC_transporter-like_ATP-bd"/>
</dbReference>
<dbReference type="SMART" id="SM00382">
    <property type="entry name" value="AAA"/>
    <property type="match status" value="1"/>
</dbReference>
<evidence type="ECO:0000256" key="1">
    <source>
        <dbReference type="ARBA" id="ARBA00005417"/>
    </source>
</evidence>